<organism evidence="1">
    <name type="scientific">Picea glauca</name>
    <name type="common">White spruce</name>
    <name type="synonym">Pinus glauca</name>
    <dbReference type="NCBI Taxonomy" id="3330"/>
    <lineage>
        <taxon>Eukaryota</taxon>
        <taxon>Viridiplantae</taxon>
        <taxon>Streptophyta</taxon>
        <taxon>Embryophyta</taxon>
        <taxon>Tracheophyta</taxon>
        <taxon>Spermatophyta</taxon>
        <taxon>Pinopsida</taxon>
        <taxon>Pinidae</taxon>
        <taxon>Conifers I</taxon>
        <taxon>Pinales</taxon>
        <taxon>Pinaceae</taxon>
        <taxon>Picea</taxon>
    </lineage>
</organism>
<keyword evidence="1" id="KW-0496">Mitochondrion</keyword>
<dbReference type="AlphaFoldDB" id="A0A101M2A9"/>
<sequence length="82" mass="9532">MEGMNDEALHMVIHYLRIICSNRKAIWFNKSLELSQVGRGHARPLTRLPSPLHQWGFILSLHPPLHQLDHVYQVTNINPCIQ</sequence>
<gene>
    <name evidence="1" type="ORF">ABT39_MTgene2827</name>
</gene>
<evidence type="ECO:0000313" key="1">
    <source>
        <dbReference type="EMBL" id="KUM49602.1"/>
    </source>
</evidence>
<proteinExistence type="predicted"/>
<name>A0A101M2A9_PICGL</name>
<accession>A0A101M2A9</accession>
<dbReference type="EMBL" id="LKAM01000002">
    <property type="protein sequence ID" value="KUM49602.1"/>
    <property type="molecule type" value="Genomic_DNA"/>
</dbReference>
<protein>
    <submittedName>
        <fullName evidence="1">Uncharacterized protein</fullName>
    </submittedName>
</protein>
<comment type="caution">
    <text evidence="1">The sequence shown here is derived from an EMBL/GenBank/DDBJ whole genome shotgun (WGS) entry which is preliminary data.</text>
</comment>
<geneLocation type="mitochondrion" evidence="1"/>
<reference evidence="1" key="1">
    <citation type="journal article" date="2015" name="Genome Biol. Evol.">
        <title>Organellar Genomes of White Spruce (Picea glauca): Assembly and Annotation.</title>
        <authorList>
            <person name="Jackman S.D."/>
            <person name="Warren R.L."/>
            <person name="Gibb E.A."/>
            <person name="Vandervalk B.P."/>
            <person name="Mohamadi H."/>
            <person name="Chu J."/>
            <person name="Raymond A."/>
            <person name="Pleasance S."/>
            <person name="Coope R."/>
            <person name="Wildung M.R."/>
            <person name="Ritland C.E."/>
            <person name="Bousquet J."/>
            <person name="Jones S.J."/>
            <person name="Bohlmann J."/>
            <person name="Birol I."/>
        </authorList>
    </citation>
    <scope>NUCLEOTIDE SEQUENCE [LARGE SCALE GENOMIC DNA]</scope>
    <source>
        <tissue evidence="1">Flushing bud</tissue>
    </source>
</reference>